<proteinExistence type="predicted"/>
<dbReference type="EMBL" id="LWDX02007072">
    <property type="protein sequence ID" value="OEL37001.1"/>
    <property type="molecule type" value="Genomic_DNA"/>
</dbReference>
<gene>
    <name evidence="2" type="ORF">BAE44_0001980</name>
</gene>
<dbReference type="AlphaFoldDB" id="A0A1E5WHZ5"/>
<organism evidence="2 3">
    <name type="scientific">Dichanthelium oligosanthes</name>
    <dbReference type="NCBI Taxonomy" id="888268"/>
    <lineage>
        <taxon>Eukaryota</taxon>
        <taxon>Viridiplantae</taxon>
        <taxon>Streptophyta</taxon>
        <taxon>Embryophyta</taxon>
        <taxon>Tracheophyta</taxon>
        <taxon>Spermatophyta</taxon>
        <taxon>Magnoliopsida</taxon>
        <taxon>Liliopsida</taxon>
        <taxon>Poales</taxon>
        <taxon>Poaceae</taxon>
        <taxon>PACMAD clade</taxon>
        <taxon>Panicoideae</taxon>
        <taxon>Panicodae</taxon>
        <taxon>Paniceae</taxon>
        <taxon>Dichantheliinae</taxon>
        <taxon>Dichanthelium</taxon>
    </lineage>
</organism>
<feature type="region of interest" description="Disordered" evidence="1">
    <location>
        <begin position="55"/>
        <end position="91"/>
    </location>
</feature>
<protein>
    <submittedName>
        <fullName evidence="2">Uncharacterized protein</fullName>
    </submittedName>
</protein>
<keyword evidence="3" id="KW-1185">Reference proteome</keyword>
<evidence type="ECO:0000256" key="1">
    <source>
        <dbReference type="SAM" id="MobiDB-lite"/>
    </source>
</evidence>
<evidence type="ECO:0000313" key="3">
    <source>
        <dbReference type="Proteomes" id="UP000095767"/>
    </source>
</evidence>
<dbReference type="Proteomes" id="UP000095767">
    <property type="component" value="Unassembled WGS sequence"/>
</dbReference>
<reference evidence="2 3" key="1">
    <citation type="submission" date="2016-09" db="EMBL/GenBank/DDBJ databases">
        <title>The draft genome of Dichanthelium oligosanthes: A C3 panicoid grass species.</title>
        <authorList>
            <person name="Studer A.J."/>
            <person name="Schnable J.C."/>
            <person name="Brutnell T.P."/>
        </authorList>
    </citation>
    <scope>NUCLEOTIDE SEQUENCE [LARGE SCALE GENOMIC DNA]</scope>
    <source>
        <strain evidence="3">cv. Kellogg 1175</strain>
        <tissue evidence="2">Leaf</tissue>
    </source>
</reference>
<feature type="compositionally biased region" description="Low complexity" evidence="1">
    <location>
        <begin position="74"/>
        <end position="85"/>
    </location>
</feature>
<name>A0A1E5WHZ5_9POAL</name>
<sequence>MTSKGSWPYVDLGYKIKKPKLRKKPGKPRGSRIKAYNEVGTSKKKRPFTECNELGHRAKPCQGGPMTIQKTKLSSSQNGSGEGSSIAQTSV</sequence>
<evidence type="ECO:0000313" key="2">
    <source>
        <dbReference type="EMBL" id="OEL37001.1"/>
    </source>
</evidence>
<dbReference type="STRING" id="888268.A0A1E5WHZ5"/>
<comment type="caution">
    <text evidence="2">The sequence shown here is derived from an EMBL/GenBank/DDBJ whole genome shotgun (WGS) entry which is preliminary data.</text>
</comment>
<accession>A0A1E5WHZ5</accession>